<feature type="non-terminal residue" evidence="2">
    <location>
        <position position="1"/>
    </location>
</feature>
<dbReference type="EMBL" id="LAZR01008237">
    <property type="protein sequence ID" value="KKM80075.1"/>
    <property type="molecule type" value="Genomic_DNA"/>
</dbReference>
<feature type="compositionally biased region" description="Basic and acidic residues" evidence="1">
    <location>
        <begin position="1"/>
        <end position="11"/>
    </location>
</feature>
<reference evidence="2" key="1">
    <citation type="journal article" date="2015" name="Nature">
        <title>Complex archaea that bridge the gap between prokaryotes and eukaryotes.</title>
        <authorList>
            <person name="Spang A."/>
            <person name="Saw J.H."/>
            <person name="Jorgensen S.L."/>
            <person name="Zaremba-Niedzwiedzka K."/>
            <person name="Martijn J."/>
            <person name="Lind A.E."/>
            <person name="van Eijk R."/>
            <person name="Schleper C."/>
            <person name="Guy L."/>
            <person name="Ettema T.J."/>
        </authorList>
    </citation>
    <scope>NUCLEOTIDE SEQUENCE</scope>
</reference>
<accession>A0A0F9MTU7</accession>
<name>A0A0F9MTU7_9ZZZZ</name>
<organism evidence="2">
    <name type="scientific">marine sediment metagenome</name>
    <dbReference type="NCBI Taxonomy" id="412755"/>
    <lineage>
        <taxon>unclassified sequences</taxon>
        <taxon>metagenomes</taxon>
        <taxon>ecological metagenomes</taxon>
    </lineage>
</organism>
<dbReference type="AlphaFoldDB" id="A0A0F9MTU7"/>
<sequence length="45" mass="5068">TKMLRHGEVHGKPLTSKQKGLFGLLAGGGKPTRLKKKRDRRLESR</sequence>
<gene>
    <name evidence="2" type="ORF">LCGC14_1343480</name>
</gene>
<protein>
    <submittedName>
        <fullName evidence="2">Uncharacterized protein</fullName>
    </submittedName>
</protein>
<comment type="caution">
    <text evidence="2">The sequence shown here is derived from an EMBL/GenBank/DDBJ whole genome shotgun (WGS) entry which is preliminary data.</text>
</comment>
<evidence type="ECO:0000313" key="2">
    <source>
        <dbReference type="EMBL" id="KKM80075.1"/>
    </source>
</evidence>
<feature type="region of interest" description="Disordered" evidence="1">
    <location>
        <begin position="1"/>
        <end position="45"/>
    </location>
</feature>
<proteinExistence type="predicted"/>
<evidence type="ECO:0000256" key="1">
    <source>
        <dbReference type="SAM" id="MobiDB-lite"/>
    </source>
</evidence>